<name>A0A8J7M1E1_9BACT</name>
<gene>
    <name evidence="3" type="ORF">JFN93_19285</name>
</gene>
<accession>A0A8J7M1E1</accession>
<keyword evidence="2" id="KW-0732">Signal</keyword>
<evidence type="ECO:0000313" key="4">
    <source>
        <dbReference type="Proteomes" id="UP000636888"/>
    </source>
</evidence>
<comment type="caution">
    <text evidence="3">The sequence shown here is derived from an EMBL/GenBank/DDBJ whole genome shotgun (WGS) entry which is preliminary data.</text>
</comment>
<dbReference type="AlphaFoldDB" id="A0A8J7M1E1"/>
<keyword evidence="4" id="KW-1185">Reference proteome</keyword>
<protein>
    <submittedName>
        <fullName evidence="3">Uncharacterized protein</fullName>
    </submittedName>
</protein>
<evidence type="ECO:0000256" key="1">
    <source>
        <dbReference type="SAM" id="Phobius"/>
    </source>
</evidence>
<keyword evidence="1" id="KW-0472">Membrane</keyword>
<feature type="signal peptide" evidence="2">
    <location>
        <begin position="1"/>
        <end position="19"/>
    </location>
</feature>
<evidence type="ECO:0000256" key="2">
    <source>
        <dbReference type="SAM" id="SignalP"/>
    </source>
</evidence>
<dbReference type="RefSeq" id="WP_199385776.1">
    <property type="nucleotide sequence ID" value="NZ_JAEMHM010000018.1"/>
</dbReference>
<evidence type="ECO:0000313" key="3">
    <source>
        <dbReference type="EMBL" id="MBJ6726859.1"/>
    </source>
</evidence>
<feature type="transmembrane region" description="Helical" evidence="1">
    <location>
        <begin position="29"/>
        <end position="54"/>
    </location>
</feature>
<keyword evidence="1" id="KW-0812">Transmembrane</keyword>
<sequence length="71" mass="7360">MKALINTIIATLVATPAFAANGFEDHSGLLCWAFLGLCAMIVVGQVIPAVMVLIGAAKGVMKPSEAKEHHA</sequence>
<dbReference type="Proteomes" id="UP000636888">
    <property type="component" value="Unassembled WGS sequence"/>
</dbReference>
<feature type="chain" id="PRO_5035302496" evidence="2">
    <location>
        <begin position="20"/>
        <end position="71"/>
    </location>
</feature>
<reference evidence="3" key="1">
    <citation type="submission" date="2020-12" db="EMBL/GenBank/DDBJ databases">
        <title>Geomonas sp. Red875, isolated from river sediment.</title>
        <authorList>
            <person name="Xu Z."/>
            <person name="Zhang Z."/>
            <person name="Masuda Y."/>
            <person name="Itoh H."/>
            <person name="Senoo K."/>
        </authorList>
    </citation>
    <scope>NUCLEOTIDE SEQUENCE</scope>
    <source>
        <strain evidence="3">Red875</strain>
    </source>
</reference>
<organism evidence="3 4">
    <name type="scientific">Geomesophilobacter sediminis</name>
    <dbReference type="NCBI Taxonomy" id="2798584"/>
    <lineage>
        <taxon>Bacteria</taxon>
        <taxon>Pseudomonadati</taxon>
        <taxon>Thermodesulfobacteriota</taxon>
        <taxon>Desulfuromonadia</taxon>
        <taxon>Geobacterales</taxon>
        <taxon>Geobacteraceae</taxon>
        <taxon>Geomesophilobacter</taxon>
    </lineage>
</organism>
<keyword evidence="1" id="KW-1133">Transmembrane helix</keyword>
<dbReference type="EMBL" id="JAEMHM010000018">
    <property type="protein sequence ID" value="MBJ6726859.1"/>
    <property type="molecule type" value="Genomic_DNA"/>
</dbReference>
<proteinExistence type="predicted"/>